<evidence type="ECO:0000313" key="3">
    <source>
        <dbReference type="Proteomes" id="UP001151760"/>
    </source>
</evidence>
<evidence type="ECO:0000313" key="2">
    <source>
        <dbReference type="EMBL" id="GJS67084.1"/>
    </source>
</evidence>
<protein>
    <submittedName>
        <fullName evidence="2">Uncharacterized protein</fullName>
    </submittedName>
</protein>
<reference evidence="2" key="1">
    <citation type="journal article" date="2022" name="Int. J. Mol. Sci.">
        <title>Draft Genome of Tanacetum Coccineum: Genomic Comparison of Closely Related Tanacetum-Family Plants.</title>
        <authorList>
            <person name="Yamashiro T."/>
            <person name="Shiraishi A."/>
            <person name="Nakayama K."/>
            <person name="Satake H."/>
        </authorList>
    </citation>
    <scope>NUCLEOTIDE SEQUENCE</scope>
</reference>
<gene>
    <name evidence="2" type="ORF">Tco_0681648</name>
</gene>
<dbReference type="Proteomes" id="UP001151760">
    <property type="component" value="Unassembled WGS sequence"/>
</dbReference>
<accession>A0ABQ4XNW8</accession>
<keyword evidence="3" id="KW-1185">Reference proteome</keyword>
<proteinExistence type="predicted"/>
<evidence type="ECO:0000256" key="1">
    <source>
        <dbReference type="SAM" id="MobiDB-lite"/>
    </source>
</evidence>
<sequence>MYVCFNCPVGVVLLVKDCRMINLIMKYLVKLSKRRAFWSLNEDILKIMNFDYQYAVSMNEDTAYPCLHSPKTTKEIRSIRRIQRRSIRHIKDIVCEDSGRYQAWSLLQETTIHRIQPIGYAPEWSRFVTAAKQEKNLHEVRFPDPLALIANTYNPPPSYSSQQSQYNQQPSKLHQHQPFTPPLQQHNYEPPIVQQQSPLPLTQLDSGLVVPSFLPTDDQIASLNKAMITQATIQDGKVTVQNVHGRQSQVYGVNTGKGKAIGT</sequence>
<organism evidence="2 3">
    <name type="scientific">Tanacetum coccineum</name>
    <dbReference type="NCBI Taxonomy" id="301880"/>
    <lineage>
        <taxon>Eukaryota</taxon>
        <taxon>Viridiplantae</taxon>
        <taxon>Streptophyta</taxon>
        <taxon>Embryophyta</taxon>
        <taxon>Tracheophyta</taxon>
        <taxon>Spermatophyta</taxon>
        <taxon>Magnoliopsida</taxon>
        <taxon>eudicotyledons</taxon>
        <taxon>Gunneridae</taxon>
        <taxon>Pentapetalae</taxon>
        <taxon>asterids</taxon>
        <taxon>campanulids</taxon>
        <taxon>Asterales</taxon>
        <taxon>Asteraceae</taxon>
        <taxon>Asteroideae</taxon>
        <taxon>Anthemideae</taxon>
        <taxon>Anthemidinae</taxon>
        <taxon>Tanacetum</taxon>
    </lineage>
</organism>
<feature type="region of interest" description="Disordered" evidence="1">
    <location>
        <begin position="151"/>
        <end position="183"/>
    </location>
</feature>
<comment type="caution">
    <text evidence="2">The sequence shown here is derived from an EMBL/GenBank/DDBJ whole genome shotgun (WGS) entry which is preliminary data.</text>
</comment>
<feature type="compositionally biased region" description="Low complexity" evidence="1">
    <location>
        <begin position="159"/>
        <end position="171"/>
    </location>
</feature>
<reference evidence="2" key="2">
    <citation type="submission" date="2022-01" db="EMBL/GenBank/DDBJ databases">
        <authorList>
            <person name="Yamashiro T."/>
            <person name="Shiraishi A."/>
            <person name="Satake H."/>
            <person name="Nakayama K."/>
        </authorList>
    </citation>
    <scope>NUCLEOTIDE SEQUENCE</scope>
</reference>
<dbReference type="EMBL" id="BQNB010009693">
    <property type="protein sequence ID" value="GJS67084.1"/>
    <property type="molecule type" value="Genomic_DNA"/>
</dbReference>
<name>A0ABQ4XNW8_9ASTR</name>